<accession>A0A0A6DAD6</accession>
<dbReference type="AlphaFoldDB" id="A0A0A6DAD6"/>
<feature type="region of interest" description="Disordered" evidence="1">
    <location>
        <begin position="1"/>
        <end position="55"/>
    </location>
</feature>
<comment type="caution">
    <text evidence="2">The sequence shown here is derived from an EMBL/GenBank/DDBJ whole genome shotgun (WGS) entry which is preliminary data.</text>
</comment>
<dbReference type="PATRIC" id="fig|587753.9.peg.2513"/>
<dbReference type="OrthoDB" id="7009380at2"/>
<dbReference type="EMBL" id="JSFK01000020">
    <property type="protein sequence ID" value="KHA71697.1"/>
    <property type="molecule type" value="Genomic_DNA"/>
</dbReference>
<proteinExistence type="predicted"/>
<protein>
    <recommendedName>
        <fullName evidence="4">DUF3077 domain-containing protein</fullName>
    </recommendedName>
</protein>
<feature type="compositionally biased region" description="Basic and acidic residues" evidence="1">
    <location>
        <begin position="30"/>
        <end position="43"/>
    </location>
</feature>
<gene>
    <name evidence="2" type="ORF">NZ35_19415</name>
</gene>
<evidence type="ECO:0008006" key="4">
    <source>
        <dbReference type="Google" id="ProtNLM"/>
    </source>
</evidence>
<reference evidence="2 3" key="1">
    <citation type="submission" date="2014-10" db="EMBL/GenBank/DDBJ databases">
        <title>Draft genome sequence of Pseudomonas chlororaphis EA105.</title>
        <authorList>
            <person name="McCully L.M."/>
            <person name="Bitzer A.S."/>
            <person name="Spence C."/>
            <person name="Bais H."/>
            <person name="Silby M.W."/>
        </authorList>
    </citation>
    <scope>NUCLEOTIDE SEQUENCE [LARGE SCALE GENOMIC DNA]</scope>
    <source>
        <strain evidence="2 3">EA105</strain>
    </source>
</reference>
<evidence type="ECO:0000256" key="1">
    <source>
        <dbReference type="SAM" id="MobiDB-lite"/>
    </source>
</evidence>
<evidence type="ECO:0000313" key="2">
    <source>
        <dbReference type="EMBL" id="KHA71697.1"/>
    </source>
</evidence>
<sequence>MFKITPNPPETEAEIDPNPTSPYSAPGSRKLHEAAERALDHYLKPTPPSPPRRPSTMFLVDPNTGAEDLMAHACESMASASVMLSDFAALLDSPYRNTVLGIQQVVMLGELAVNRALDKIEPALRQ</sequence>
<organism evidence="2 3">
    <name type="scientific">Pseudomonas chlororaphis</name>
    <dbReference type="NCBI Taxonomy" id="587753"/>
    <lineage>
        <taxon>Bacteria</taxon>
        <taxon>Pseudomonadati</taxon>
        <taxon>Pseudomonadota</taxon>
        <taxon>Gammaproteobacteria</taxon>
        <taxon>Pseudomonadales</taxon>
        <taxon>Pseudomonadaceae</taxon>
        <taxon>Pseudomonas</taxon>
    </lineage>
</organism>
<name>A0A0A6DAD6_9PSED</name>
<dbReference type="Proteomes" id="UP000030564">
    <property type="component" value="Unassembled WGS sequence"/>
</dbReference>
<dbReference type="Pfam" id="PF19619">
    <property type="entry name" value="DUF6124"/>
    <property type="match status" value="1"/>
</dbReference>
<evidence type="ECO:0000313" key="3">
    <source>
        <dbReference type="Proteomes" id="UP000030564"/>
    </source>
</evidence>